<dbReference type="PANTHER" id="PTHR22940">
    <property type="entry name" value="TIMEOUT/TIMELESS-2"/>
    <property type="match status" value="1"/>
</dbReference>
<dbReference type="EMBL" id="AGCU01140832">
    <property type="status" value="NOT_ANNOTATED_CDS"/>
    <property type="molecule type" value="Genomic_DNA"/>
</dbReference>
<dbReference type="GO" id="GO:0000076">
    <property type="term" value="P:DNA replication checkpoint signaling"/>
    <property type="evidence" value="ECO:0007669"/>
    <property type="project" value="TreeGrafter"/>
</dbReference>
<reference evidence="6" key="4">
    <citation type="submission" date="2025-09" db="UniProtKB">
        <authorList>
            <consortium name="Ensembl"/>
        </authorList>
    </citation>
    <scope>IDENTIFICATION</scope>
</reference>
<feature type="region of interest" description="Disordered" evidence="4">
    <location>
        <begin position="533"/>
        <end position="553"/>
    </location>
</feature>
<keyword evidence="3" id="KW-0131">Cell cycle</keyword>
<dbReference type="GO" id="GO:1905168">
    <property type="term" value="P:positive regulation of double-strand break repair via homologous recombination"/>
    <property type="evidence" value="ECO:0007669"/>
    <property type="project" value="Ensembl"/>
</dbReference>
<dbReference type="Pfam" id="PF04821">
    <property type="entry name" value="TIMELESS"/>
    <property type="match status" value="1"/>
</dbReference>
<proteinExistence type="predicted"/>
<dbReference type="GO" id="GO:0030324">
    <property type="term" value="P:lung development"/>
    <property type="evidence" value="ECO:0007669"/>
    <property type="project" value="Ensembl"/>
</dbReference>
<dbReference type="EMBL" id="AGCU01140827">
    <property type="status" value="NOT_ANNOTATED_CDS"/>
    <property type="molecule type" value="Genomic_DNA"/>
</dbReference>
<dbReference type="EMBL" id="AGCU01140830">
    <property type="status" value="NOT_ANNOTATED_CDS"/>
    <property type="molecule type" value="Genomic_DNA"/>
</dbReference>
<feature type="domain" description="Timeless N-terminal" evidence="5">
    <location>
        <begin position="81"/>
        <end position="291"/>
    </location>
</feature>
<evidence type="ECO:0000256" key="3">
    <source>
        <dbReference type="ARBA" id="ARBA00023306"/>
    </source>
</evidence>
<dbReference type="EMBL" id="AGCU01140828">
    <property type="status" value="NOT_ANNOTATED_CDS"/>
    <property type="molecule type" value="Genomic_DNA"/>
</dbReference>
<evidence type="ECO:0000313" key="7">
    <source>
        <dbReference type="Proteomes" id="UP000007267"/>
    </source>
</evidence>
<dbReference type="GO" id="GO:1904976">
    <property type="term" value="P:cellular response to bleomycin"/>
    <property type="evidence" value="ECO:0007669"/>
    <property type="project" value="Ensembl"/>
</dbReference>
<dbReference type="Pfam" id="PF26019">
    <property type="entry name" value="HTH_TIMELESS"/>
    <property type="match status" value="1"/>
</dbReference>
<dbReference type="GO" id="GO:0006281">
    <property type="term" value="P:DNA repair"/>
    <property type="evidence" value="ECO:0007669"/>
    <property type="project" value="TreeGrafter"/>
</dbReference>
<dbReference type="AlphaFoldDB" id="K7F5Z2"/>
<evidence type="ECO:0000313" key="6">
    <source>
        <dbReference type="Ensembl" id="ENSPSIP00000003452.1"/>
    </source>
</evidence>
<dbReference type="eggNOG" id="KOG1974">
    <property type="taxonomic scope" value="Eukaryota"/>
</dbReference>
<accession>K7F5Z2</accession>
<dbReference type="GO" id="GO:0072719">
    <property type="term" value="P:cellular response to cisplatin"/>
    <property type="evidence" value="ECO:0007669"/>
    <property type="project" value="Ensembl"/>
</dbReference>
<dbReference type="GO" id="GO:0044770">
    <property type="term" value="P:cell cycle phase transition"/>
    <property type="evidence" value="ECO:0007669"/>
    <property type="project" value="Ensembl"/>
</dbReference>
<dbReference type="EMBL" id="AGCU01140825">
    <property type="status" value="NOT_ANNOTATED_CDS"/>
    <property type="molecule type" value="Genomic_DNA"/>
</dbReference>
<dbReference type="GeneTree" id="ENSGT00390000015124"/>
<dbReference type="InterPro" id="IPR006906">
    <property type="entry name" value="Timeless_N"/>
</dbReference>
<dbReference type="GO" id="GO:0031298">
    <property type="term" value="C:replication fork protection complex"/>
    <property type="evidence" value="ECO:0007669"/>
    <property type="project" value="TreeGrafter"/>
</dbReference>
<reference evidence="7" key="2">
    <citation type="journal article" date="2013" name="Nat. Genet.">
        <title>The draft genomes of soft-shell turtle and green sea turtle yield insights into the development and evolution of the turtle-specific body plan.</title>
        <authorList>
            <person name="Wang Z."/>
            <person name="Pascual-Anaya J."/>
            <person name="Zadissa A."/>
            <person name="Li W."/>
            <person name="Niimura Y."/>
            <person name="Huang Z."/>
            <person name="Li C."/>
            <person name="White S."/>
            <person name="Xiong Z."/>
            <person name="Fang D."/>
            <person name="Wang B."/>
            <person name="Ming Y."/>
            <person name="Chen Y."/>
            <person name="Zheng Y."/>
            <person name="Kuraku S."/>
            <person name="Pignatelli M."/>
            <person name="Herrero J."/>
            <person name="Beal K."/>
            <person name="Nozawa M."/>
            <person name="Li Q."/>
            <person name="Wang J."/>
            <person name="Zhang H."/>
            <person name="Yu L."/>
            <person name="Shigenobu S."/>
            <person name="Wang J."/>
            <person name="Liu J."/>
            <person name="Flicek P."/>
            <person name="Searle S."/>
            <person name="Wang J."/>
            <person name="Kuratani S."/>
            <person name="Yin Y."/>
            <person name="Aken B."/>
            <person name="Zhang G."/>
            <person name="Irie N."/>
        </authorList>
    </citation>
    <scope>NUCLEOTIDE SEQUENCE [LARGE SCALE GENOMIC DNA]</scope>
    <source>
        <strain evidence="7">Daiwa-1</strain>
    </source>
</reference>
<dbReference type="EMBL" id="AGCU01140829">
    <property type="status" value="NOT_ANNOTATED_CDS"/>
    <property type="molecule type" value="Genomic_DNA"/>
</dbReference>
<dbReference type="EMBL" id="AGCU01140826">
    <property type="status" value="NOT_ANNOTATED_CDS"/>
    <property type="molecule type" value="Genomic_DNA"/>
</dbReference>
<organism evidence="6 7">
    <name type="scientific">Pelodiscus sinensis</name>
    <name type="common">Chinese softshell turtle</name>
    <name type="synonym">Trionyx sinensis</name>
    <dbReference type="NCBI Taxonomy" id="13735"/>
    <lineage>
        <taxon>Eukaryota</taxon>
        <taxon>Metazoa</taxon>
        <taxon>Chordata</taxon>
        <taxon>Craniata</taxon>
        <taxon>Vertebrata</taxon>
        <taxon>Euteleostomi</taxon>
        <taxon>Archelosauria</taxon>
        <taxon>Testudinata</taxon>
        <taxon>Testudines</taxon>
        <taxon>Cryptodira</taxon>
        <taxon>Trionychia</taxon>
        <taxon>Trionychidae</taxon>
        <taxon>Pelodiscus</taxon>
    </lineage>
</organism>
<feature type="compositionally biased region" description="Acidic residues" evidence="4">
    <location>
        <begin position="848"/>
        <end position="863"/>
    </location>
</feature>
<protein>
    <submittedName>
        <fullName evidence="6">Timeless circadian regulator</fullName>
    </submittedName>
</protein>
<dbReference type="GO" id="GO:0031297">
    <property type="term" value="P:replication fork processing"/>
    <property type="evidence" value="ECO:0007669"/>
    <property type="project" value="Ensembl"/>
</dbReference>
<dbReference type="GO" id="GO:0035861">
    <property type="term" value="C:site of double-strand break"/>
    <property type="evidence" value="ECO:0007669"/>
    <property type="project" value="Ensembl"/>
</dbReference>
<dbReference type="STRING" id="13735.ENSPSIP00000003452"/>
<feature type="region of interest" description="Disordered" evidence="4">
    <location>
        <begin position="723"/>
        <end position="761"/>
    </location>
</feature>
<evidence type="ECO:0000256" key="2">
    <source>
        <dbReference type="ARBA" id="ARBA00023242"/>
    </source>
</evidence>
<dbReference type="EMBL" id="AGCU01140831">
    <property type="status" value="NOT_ANNOTATED_CDS"/>
    <property type="molecule type" value="Genomic_DNA"/>
</dbReference>
<keyword evidence="7" id="KW-1185">Reference proteome</keyword>
<dbReference type="GO" id="GO:0005654">
    <property type="term" value="C:nucleoplasm"/>
    <property type="evidence" value="ECO:0007669"/>
    <property type="project" value="Ensembl"/>
</dbReference>
<name>K7F5Z2_PELSI</name>
<dbReference type="InterPro" id="IPR044998">
    <property type="entry name" value="Timeless"/>
</dbReference>
<reference evidence="7" key="1">
    <citation type="submission" date="2011-10" db="EMBL/GenBank/DDBJ databases">
        <authorList>
            <consortium name="Soft-shell Turtle Genome Consortium"/>
        </authorList>
    </citation>
    <scope>NUCLEOTIDE SEQUENCE [LARGE SCALE GENOMIC DNA]</scope>
    <source>
        <strain evidence="7">Daiwa-1</strain>
    </source>
</reference>
<feature type="compositionally biased region" description="Acidic residues" evidence="4">
    <location>
        <begin position="540"/>
        <end position="553"/>
    </location>
</feature>
<keyword evidence="2" id="KW-0539">Nucleus</keyword>
<reference evidence="6" key="3">
    <citation type="submission" date="2025-08" db="UniProtKB">
        <authorList>
            <consortium name="Ensembl"/>
        </authorList>
    </citation>
    <scope>IDENTIFICATION</scope>
</reference>
<evidence type="ECO:0000256" key="4">
    <source>
        <dbReference type="SAM" id="MobiDB-lite"/>
    </source>
</evidence>
<evidence type="ECO:0000259" key="5">
    <source>
        <dbReference type="Pfam" id="PF04821"/>
    </source>
</evidence>
<feature type="region of interest" description="Disordered" evidence="4">
    <location>
        <begin position="821"/>
        <end position="863"/>
    </location>
</feature>
<dbReference type="GO" id="GO:0042752">
    <property type="term" value="P:regulation of circadian rhythm"/>
    <property type="evidence" value="ECO:0007669"/>
    <property type="project" value="Ensembl"/>
</dbReference>
<sequence length="863" mass="94504">MDLYMMNCELLATCSALGYLEGDVYHKEPDCLGTARRALAPVGSGGGTHAHVHAALGSYQRRQMQAIRVVPQSGTLGPPTWDRCLGLMVNLTQPALLCFGKVPHDPSSRHCFLQVVSYLQAYKEAFASEKVFGTLSEKLYDLLQLDWEQRQEEDNLLIERLLLLVRNVLHIPTDPEEEKSVDDDASTHDRVLWAMHISGTDDLLKFLASSPAEQQWGLHVLEIVSLMFRDQQLASTPLSTGHLGRAQILQPAHTPLTPLCRGIGRAGCSSEKSRVLQRGSRHSRFGGSYVVQGLKSLGDRDLVFHKGLHNACNRGGELPVCWGWGAEEGARPQRRSDSSVAAPSWPEAAWIPRPLPLGLRRAGLVWEPGLVGPTTEAPETPRWGSLPGRGCPPLALSVCPGEGGTLPSLTWAWPGAWPCVTLGGHLWGGCLGKGRCPQGWGGPRPRWEGPATPTDVSPARGGLFCDPSLGRAGSGPACRALNHPGCLLPPSPPRARAVCEAGMGGQPRGKEAAPLEASWAWWHRVPVILVSGTRRASGEPGEEEEGEEDEEEEELASVQVSEKEFPTVGWGGRFASTSVVKAYVLLLRSYRQNSAHTNHCVAKMLHRIAYDLKMEALLFQLSVFCLFQRLLSDPSAAAYKELVIFAKYILGKFFALAATNKKAYVELLFWKSTATVREMTEGYSSLREGEGAGARRASKWTQQEEEELQELYLKYKGVEGTGCSNAPPGPQGAVSRTPADGDHPLPKPSQASKSPDGPRKGTRLVLWTEEQEQELQRLFEEFRDADDILGNIMRHLTAKRSKARVVEKLLSLGLVAERKELYKKRKRKPGLPDVGEDRSPWGAAGQEDSAEDEESDSEGEEGE</sequence>
<gene>
    <name evidence="6" type="primary">TIMELESS</name>
</gene>
<dbReference type="GO" id="GO:0043111">
    <property type="term" value="P:replication fork arrest"/>
    <property type="evidence" value="ECO:0007669"/>
    <property type="project" value="TreeGrafter"/>
</dbReference>
<dbReference type="Proteomes" id="UP000007267">
    <property type="component" value="Unassembled WGS sequence"/>
</dbReference>
<comment type="subcellular location">
    <subcellularLocation>
        <location evidence="1">Nucleus</location>
    </subcellularLocation>
</comment>
<dbReference type="GO" id="GO:0045892">
    <property type="term" value="P:negative regulation of DNA-templated transcription"/>
    <property type="evidence" value="ECO:0007669"/>
    <property type="project" value="Ensembl"/>
</dbReference>
<dbReference type="GO" id="GO:0003677">
    <property type="term" value="F:DNA binding"/>
    <property type="evidence" value="ECO:0007669"/>
    <property type="project" value="TreeGrafter"/>
</dbReference>
<dbReference type="GO" id="GO:0048754">
    <property type="term" value="P:branching morphogenesis of an epithelial tube"/>
    <property type="evidence" value="ECO:0007669"/>
    <property type="project" value="Ensembl"/>
</dbReference>
<dbReference type="GO" id="GO:0000785">
    <property type="term" value="C:chromatin"/>
    <property type="evidence" value="ECO:0007669"/>
    <property type="project" value="Ensembl"/>
</dbReference>
<evidence type="ECO:0000256" key="1">
    <source>
        <dbReference type="ARBA" id="ARBA00004123"/>
    </source>
</evidence>
<dbReference type="GO" id="GO:0072711">
    <property type="term" value="P:cellular response to hydroxyurea"/>
    <property type="evidence" value="ECO:0007669"/>
    <property type="project" value="Ensembl"/>
</dbReference>
<dbReference type="GO" id="GO:0008047">
    <property type="term" value="F:enzyme activator activity"/>
    <property type="evidence" value="ECO:0007669"/>
    <property type="project" value="Ensembl"/>
</dbReference>
<dbReference type="PANTHER" id="PTHR22940:SF4">
    <property type="entry name" value="PROTEIN TIMELESS HOMOLOG"/>
    <property type="match status" value="1"/>
</dbReference>
<dbReference type="GO" id="GO:0007623">
    <property type="term" value="P:circadian rhythm"/>
    <property type="evidence" value="ECO:0007669"/>
    <property type="project" value="Ensembl"/>
</dbReference>
<dbReference type="Ensembl" id="ENSPSIT00000003469.1">
    <property type="protein sequence ID" value="ENSPSIP00000003452.1"/>
    <property type="gene ID" value="ENSPSIG00000003292.1"/>
</dbReference>
<dbReference type="GO" id="GO:0042802">
    <property type="term" value="F:identical protein binding"/>
    <property type="evidence" value="ECO:0007669"/>
    <property type="project" value="Ensembl"/>
</dbReference>